<dbReference type="GeneID" id="25789854"/>
<feature type="non-terminal residue" evidence="1">
    <location>
        <position position="131"/>
    </location>
</feature>
<proteinExistence type="predicted"/>
<keyword evidence="2" id="KW-1185">Reference proteome</keyword>
<dbReference type="EMBL" id="ABDF02000002">
    <property type="protein sequence ID" value="EHK26558.1"/>
    <property type="molecule type" value="Genomic_DNA"/>
</dbReference>
<accession>G9MGA9</accession>
<dbReference type="VEuPathDB" id="FungiDB:TRIVIDRAFT_19490"/>
<dbReference type="InterPro" id="IPR035992">
    <property type="entry name" value="Ricin_B-like_lectins"/>
</dbReference>
<protein>
    <submittedName>
        <fullName evidence="1">Uncharacterized protein</fullName>
    </submittedName>
</protein>
<evidence type="ECO:0000313" key="2">
    <source>
        <dbReference type="Proteomes" id="UP000007115"/>
    </source>
</evidence>
<dbReference type="Proteomes" id="UP000007115">
    <property type="component" value="Unassembled WGS sequence"/>
</dbReference>
<dbReference type="AlphaFoldDB" id="G9MGA9"/>
<evidence type="ECO:0000313" key="1">
    <source>
        <dbReference type="EMBL" id="EHK26558.1"/>
    </source>
</evidence>
<dbReference type="RefSeq" id="XP_013960124.1">
    <property type="nucleotide sequence ID" value="XM_014104649.1"/>
</dbReference>
<dbReference type="PANTHER" id="PTHR39697:SF2">
    <property type="entry name" value="CYANOVIRIN-N DOMAIN-CONTAINING PROTEIN"/>
    <property type="match status" value="1"/>
</dbReference>
<sequence>VPWPGNTYTIQVKGSGEVIATWVGQVYVRGPAGIMKETTHWLCVEANGYFGFFNKYTNKYLSFQDDLVPTDRMQATSTFGSSQLFLPRRHPEGGYQLLVPASNNTLKQVATLNDGETLITRLHAGVIWEFI</sequence>
<dbReference type="SUPFAM" id="SSF50370">
    <property type="entry name" value="Ricin B-like lectins"/>
    <property type="match status" value="1"/>
</dbReference>
<dbReference type="OMA" id="ECSSEAW"/>
<dbReference type="InParanoid" id="G9MGA9"/>
<reference evidence="1 2" key="1">
    <citation type="journal article" date="2011" name="Genome Biol.">
        <title>Comparative genome sequence analysis underscores mycoparasitism as the ancestral life style of Trichoderma.</title>
        <authorList>
            <person name="Kubicek C.P."/>
            <person name="Herrera-Estrella A."/>
            <person name="Seidl-Seiboth V."/>
            <person name="Martinez D.A."/>
            <person name="Druzhinina I.S."/>
            <person name="Thon M."/>
            <person name="Zeilinger S."/>
            <person name="Casas-Flores S."/>
            <person name="Horwitz B.A."/>
            <person name="Mukherjee P.K."/>
            <person name="Mukherjee M."/>
            <person name="Kredics L."/>
            <person name="Alcaraz L.D."/>
            <person name="Aerts A."/>
            <person name="Antal Z."/>
            <person name="Atanasova L."/>
            <person name="Cervantes-Badillo M.G."/>
            <person name="Challacombe J."/>
            <person name="Chertkov O."/>
            <person name="McCluskey K."/>
            <person name="Coulpier F."/>
            <person name="Deshpande N."/>
            <person name="von Doehren H."/>
            <person name="Ebbole D.J."/>
            <person name="Esquivel-Naranjo E.U."/>
            <person name="Fekete E."/>
            <person name="Flipphi M."/>
            <person name="Glaser F."/>
            <person name="Gomez-Rodriguez E.Y."/>
            <person name="Gruber S."/>
            <person name="Han C."/>
            <person name="Henrissat B."/>
            <person name="Hermosa R."/>
            <person name="Hernandez-Onate M."/>
            <person name="Karaffa L."/>
            <person name="Kosti I."/>
            <person name="Le Crom S."/>
            <person name="Lindquist E."/>
            <person name="Lucas S."/>
            <person name="Luebeck M."/>
            <person name="Luebeck P.S."/>
            <person name="Margeot A."/>
            <person name="Metz B."/>
            <person name="Misra M."/>
            <person name="Nevalainen H."/>
            <person name="Omann M."/>
            <person name="Packer N."/>
            <person name="Perrone G."/>
            <person name="Uresti-Rivera E.E."/>
            <person name="Salamov A."/>
            <person name="Schmoll M."/>
            <person name="Seiboth B."/>
            <person name="Shapiro H."/>
            <person name="Sukno S."/>
            <person name="Tamayo-Ramos J.A."/>
            <person name="Tisch D."/>
            <person name="Wiest A."/>
            <person name="Wilkinson H.H."/>
            <person name="Zhang M."/>
            <person name="Coutinho P.M."/>
            <person name="Kenerley C.M."/>
            <person name="Monte E."/>
            <person name="Baker S.E."/>
            <person name="Grigoriev I.V."/>
        </authorList>
    </citation>
    <scope>NUCLEOTIDE SEQUENCE [LARGE SCALE GENOMIC DNA]</scope>
    <source>
        <strain evidence="2">Gv29-8 / FGSC 10586</strain>
    </source>
</reference>
<dbReference type="OrthoDB" id="5289641at2759"/>
<dbReference type="HOGENOM" id="CLU_076163_0_1_1"/>
<organism evidence="1 2">
    <name type="scientific">Hypocrea virens (strain Gv29-8 / FGSC 10586)</name>
    <name type="common">Gliocladium virens</name>
    <name type="synonym">Trichoderma virens</name>
    <dbReference type="NCBI Taxonomy" id="413071"/>
    <lineage>
        <taxon>Eukaryota</taxon>
        <taxon>Fungi</taxon>
        <taxon>Dikarya</taxon>
        <taxon>Ascomycota</taxon>
        <taxon>Pezizomycotina</taxon>
        <taxon>Sordariomycetes</taxon>
        <taxon>Hypocreomycetidae</taxon>
        <taxon>Hypocreales</taxon>
        <taxon>Hypocreaceae</taxon>
        <taxon>Trichoderma</taxon>
    </lineage>
</organism>
<comment type="caution">
    <text evidence="1">The sequence shown here is derived from an EMBL/GenBank/DDBJ whole genome shotgun (WGS) entry which is preliminary data.</text>
</comment>
<gene>
    <name evidence="1" type="ORF">TRIVIDRAFT_19490</name>
</gene>
<feature type="non-terminal residue" evidence="1">
    <location>
        <position position="1"/>
    </location>
</feature>
<dbReference type="PANTHER" id="PTHR39697">
    <property type="entry name" value="RICIN B LECTIN DOMAIN-CONTAINING PROTEIN-RELATED"/>
    <property type="match status" value="1"/>
</dbReference>
<name>G9MGA9_HYPVG</name>